<evidence type="ECO:0000313" key="1">
    <source>
        <dbReference type="EMBL" id="OGH78493.1"/>
    </source>
</evidence>
<gene>
    <name evidence="1" type="ORF">A2983_03180</name>
</gene>
<proteinExistence type="predicted"/>
<accession>A0A1F6N4A6</accession>
<name>A0A1F6N4A6_9BACT</name>
<reference evidence="1 2" key="1">
    <citation type="journal article" date="2016" name="Nat. Commun.">
        <title>Thousands of microbial genomes shed light on interconnected biogeochemical processes in an aquifer system.</title>
        <authorList>
            <person name="Anantharaman K."/>
            <person name="Brown C.T."/>
            <person name="Hug L.A."/>
            <person name="Sharon I."/>
            <person name="Castelle C.J."/>
            <person name="Probst A.J."/>
            <person name="Thomas B.C."/>
            <person name="Singh A."/>
            <person name="Wilkins M.J."/>
            <person name="Karaoz U."/>
            <person name="Brodie E.L."/>
            <person name="Williams K.H."/>
            <person name="Hubbard S.S."/>
            <person name="Banfield J.F."/>
        </authorList>
    </citation>
    <scope>NUCLEOTIDE SEQUENCE [LARGE SCALE GENOMIC DNA]</scope>
</reference>
<organism evidence="1 2">
    <name type="scientific">Candidatus Magasanikbacteria bacterium RIFCSPLOWO2_01_FULL_40_15</name>
    <dbReference type="NCBI Taxonomy" id="1798686"/>
    <lineage>
        <taxon>Bacteria</taxon>
        <taxon>Candidatus Magasanikiibacteriota</taxon>
    </lineage>
</organism>
<dbReference type="SUPFAM" id="SSF53756">
    <property type="entry name" value="UDP-Glycosyltransferase/glycogen phosphorylase"/>
    <property type="match status" value="1"/>
</dbReference>
<dbReference type="Gene3D" id="3.40.50.2000">
    <property type="entry name" value="Glycogen Phosphorylase B"/>
    <property type="match status" value="2"/>
</dbReference>
<evidence type="ECO:0008006" key="3">
    <source>
        <dbReference type="Google" id="ProtNLM"/>
    </source>
</evidence>
<dbReference type="AlphaFoldDB" id="A0A1F6N4A6"/>
<dbReference type="EMBL" id="MFQH01000009">
    <property type="protein sequence ID" value="OGH78493.1"/>
    <property type="molecule type" value="Genomic_DNA"/>
</dbReference>
<sequence>MENKGKILIVTPRFPIPTAGACEQDRLEGIKQLKRLGYDIRVIGKIFDFQDKSKIESFSKEFGIHVETVPYIYTRKRDHLEKIRYYIKRFLWPPYWDGAAAEFTEPNIRRVVRESLQTFKPDVVWFDYTYLWPLYKEIKQKNIPIITRSINFEPRHFLEEDGLSLINLIRCLPKFISEILVARRSDCIVALNPNEAKIYAALGAKQVFVLPLRKLPALIGKNTDIKDNHPLHVLYMSSSYTVAHNQRALRLLLNKIIPIIHQKYPNQFVFHFSGSKLPPSLFTFIDGKTVKYEGYIPIDQMESFLARIDIVVSPSSKKVGMQQKVFEPLVRGIPLVTSPCNIVGYPFYHEESVLLAVTPDQYVDALQKLRDYDLRKKLSKNAVDIATTLFSREIVDSTGQSIIDSTKKLD</sequence>
<protein>
    <recommendedName>
        <fullName evidence="3">Glycosyltransferase subfamily 4-like N-terminal domain-containing protein</fullName>
    </recommendedName>
</protein>
<comment type="caution">
    <text evidence="1">The sequence shown here is derived from an EMBL/GenBank/DDBJ whole genome shotgun (WGS) entry which is preliminary data.</text>
</comment>
<dbReference type="Pfam" id="PF13692">
    <property type="entry name" value="Glyco_trans_1_4"/>
    <property type="match status" value="1"/>
</dbReference>
<evidence type="ECO:0000313" key="2">
    <source>
        <dbReference type="Proteomes" id="UP000177040"/>
    </source>
</evidence>
<dbReference type="Proteomes" id="UP000177040">
    <property type="component" value="Unassembled WGS sequence"/>
</dbReference>